<evidence type="ECO:0000313" key="2">
    <source>
        <dbReference type="EMBL" id="RGS64407.1"/>
    </source>
</evidence>
<organism evidence="2 3">
    <name type="scientific">Bifidobacterium adolescentis</name>
    <dbReference type="NCBI Taxonomy" id="1680"/>
    <lineage>
        <taxon>Bacteria</taxon>
        <taxon>Bacillati</taxon>
        <taxon>Actinomycetota</taxon>
        <taxon>Actinomycetes</taxon>
        <taxon>Bifidobacteriales</taxon>
        <taxon>Bifidobacteriaceae</taxon>
        <taxon>Bifidobacterium</taxon>
    </lineage>
</organism>
<dbReference type="RefSeq" id="WP_117760044.1">
    <property type="nucleotide sequence ID" value="NZ_JAQEFG010000004.1"/>
</dbReference>
<dbReference type="AlphaFoldDB" id="A0A412K6P2"/>
<gene>
    <name evidence="2" type="ORF">DWX79_07210</name>
</gene>
<keyword evidence="1" id="KW-1133">Transmembrane helix</keyword>
<sequence length="92" mass="10110">MANVSEAAIPAIPSKMKKQRLQNADIFAMMTMAFFVITFVLKALTDGIFVTQGMKGAITDSKYLTMGGTIFLGSFIWFGIRRIEFSGTSSEN</sequence>
<keyword evidence="1" id="KW-0812">Transmembrane</keyword>
<proteinExistence type="predicted"/>
<dbReference type="Proteomes" id="UP000285462">
    <property type="component" value="Unassembled WGS sequence"/>
</dbReference>
<feature type="transmembrane region" description="Helical" evidence="1">
    <location>
        <begin position="24"/>
        <end position="43"/>
    </location>
</feature>
<reference evidence="2 3" key="1">
    <citation type="submission" date="2018-08" db="EMBL/GenBank/DDBJ databases">
        <title>A genome reference for cultivated species of the human gut microbiota.</title>
        <authorList>
            <person name="Zou Y."/>
            <person name="Xue W."/>
            <person name="Luo G."/>
        </authorList>
    </citation>
    <scope>NUCLEOTIDE SEQUENCE [LARGE SCALE GENOMIC DNA]</scope>
    <source>
        <strain evidence="2 3">AF21-27</strain>
    </source>
</reference>
<feature type="transmembrane region" description="Helical" evidence="1">
    <location>
        <begin position="63"/>
        <end position="80"/>
    </location>
</feature>
<evidence type="ECO:0000256" key="1">
    <source>
        <dbReference type="SAM" id="Phobius"/>
    </source>
</evidence>
<protein>
    <submittedName>
        <fullName evidence="2">Uncharacterized protein</fullName>
    </submittedName>
</protein>
<comment type="caution">
    <text evidence="2">The sequence shown here is derived from an EMBL/GenBank/DDBJ whole genome shotgun (WGS) entry which is preliminary data.</text>
</comment>
<dbReference type="EMBL" id="QRVT01000004">
    <property type="protein sequence ID" value="RGS64407.1"/>
    <property type="molecule type" value="Genomic_DNA"/>
</dbReference>
<keyword evidence="1" id="KW-0472">Membrane</keyword>
<accession>A0A412K6P2</accession>
<name>A0A412K6P2_BIFAD</name>
<evidence type="ECO:0000313" key="3">
    <source>
        <dbReference type="Proteomes" id="UP000285462"/>
    </source>
</evidence>